<organism evidence="3 5">
    <name type="scientific">Algibacter lectus</name>
    <dbReference type="NCBI Taxonomy" id="221126"/>
    <lineage>
        <taxon>Bacteria</taxon>
        <taxon>Pseudomonadati</taxon>
        <taxon>Bacteroidota</taxon>
        <taxon>Flavobacteriia</taxon>
        <taxon>Flavobacteriales</taxon>
        <taxon>Flavobacteriaceae</taxon>
        <taxon>Algibacter</taxon>
    </lineage>
</organism>
<dbReference type="Proteomes" id="UP000294824">
    <property type="component" value="Unassembled WGS sequence"/>
</dbReference>
<reference evidence="3 5" key="1">
    <citation type="journal article" date="2014" name="Genome Announc.">
        <title>Draft Genome Sequences of Marine Flavobacterium Algibacter lectus Strains SS8 and NR4.</title>
        <authorList>
            <person name="Takatani N."/>
            <person name="Nakanishi M."/>
            <person name="Meirelles P."/>
            <person name="Mino S."/>
            <person name="Suda W."/>
            <person name="Oshima K."/>
            <person name="Hattori M."/>
            <person name="Ohkuma M."/>
            <person name="Hosokawa M."/>
            <person name="Miyashita K."/>
            <person name="Thompson F.L."/>
            <person name="Niwa A."/>
            <person name="Sawabe T."/>
            <person name="Sawabe T."/>
        </authorList>
    </citation>
    <scope>NUCLEOTIDE SEQUENCE [LARGE SCALE GENOMIC DNA]</scope>
    <source>
        <strain evidence="3 5">JCM 19300</strain>
    </source>
</reference>
<evidence type="ECO:0000313" key="5">
    <source>
        <dbReference type="Proteomes" id="UP000029644"/>
    </source>
</evidence>
<dbReference type="OrthoDB" id="9811239at2"/>
<protein>
    <submittedName>
        <fullName evidence="3">Glycosyl transferase group 1</fullName>
    </submittedName>
    <submittedName>
        <fullName evidence="4">Glycosyltransferase involved in cell wall biosynthesis</fullName>
    </submittedName>
</protein>
<dbReference type="InterPro" id="IPR050194">
    <property type="entry name" value="Glycosyltransferase_grp1"/>
</dbReference>
<dbReference type="EMBL" id="BBNQ01000009">
    <property type="protein sequence ID" value="GAL62959.1"/>
    <property type="molecule type" value="Genomic_DNA"/>
</dbReference>
<evidence type="ECO:0000259" key="2">
    <source>
        <dbReference type="Pfam" id="PF13439"/>
    </source>
</evidence>
<accession>A0A090VI03</accession>
<sequence length="361" mass="41046">MKTICFFNTTKAWGGGEKWHLETCKYMHDKGHNVFFITNKNSQLYHKLQESSIKHVGLSITNQSFLNPFAINEVKNILKENNIDVIIINLSRDLKIAALAAKKAGLDRVIYRRGSAIPIKNKFLNRYYFKNLVTDILANSQATKETVLVNNSNLFPREKIEVIYNGLDIEAFIQKAYTPIYKKAEGEFVLTNLGRLENQKNQKFLLHLAKELKSRNLNFKLIIGGEGSLKNELQKLSDELNINDVVLFPGFIENPKDLMYSGDLFVLSSFWEGFGYVLAEASLCRKPIIAFDISSNPEVVKDNETGFLTPLNDVKLFADKVDFLSNNKEKTKSMGEAGFNFASTTFNSKITLAKIEEYLLK</sequence>
<dbReference type="InterPro" id="IPR028098">
    <property type="entry name" value="Glyco_trans_4-like_N"/>
</dbReference>
<dbReference type="EMBL" id="SORL01000009">
    <property type="protein sequence ID" value="TDY61326.1"/>
    <property type="molecule type" value="Genomic_DNA"/>
</dbReference>
<dbReference type="PANTHER" id="PTHR45947:SF3">
    <property type="entry name" value="SULFOQUINOVOSYL TRANSFERASE SQD2"/>
    <property type="match status" value="1"/>
</dbReference>
<evidence type="ECO:0000313" key="4">
    <source>
        <dbReference type="EMBL" id="TDY61326.1"/>
    </source>
</evidence>
<proteinExistence type="predicted"/>
<dbReference type="Pfam" id="PF00534">
    <property type="entry name" value="Glycos_transf_1"/>
    <property type="match status" value="1"/>
</dbReference>
<evidence type="ECO:0000259" key="1">
    <source>
        <dbReference type="Pfam" id="PF00534"/>
    </source>
</evidence>
<dbReference type="RefSeq" id="WP_042504767.1">
    <property type="nucleotide sequence ID" value="NZ_BBNQ01000009.1"/>
</dbReference>
<dbReference type="Proteomes" id="UP000029644">
    <property type="component" value="Unassembled WGS sequence"/>
</dbReference>
<keyword evidence="3" id="KW-0808">Transferase</keyword>
<dbReference type="InterPro" id="IPR001296">
    <property type="entry name" value="Glyco_trans_1"/>
</dbReference>
<evidence type="ECO:0000313" key="3">
    <source>
        <dbReference type="EMBL" id="GAL62959.1"/>
    </source>
</evidence>
<keyword evidence="6" id="KW-1185">Reference proteome</keyword>
<feature type="domain" description="Glycosyl transferase family 1" evidence="1">
    <location>
        <begin position="180"/>
        <end position="339"/>
    </location>
</feature>
<dbReference type="GO" id="GO:0016757">
    <property type="term" value="F:glycosyltransferase activity"/>
    <property type="evidence" value="ECO:0007669"/>
    <property type="project" value="InterPro"/>
</dbReference>
<dbReference type="SUPFAM" id="SSF53756">
    <property type="entry name" value="UDP-Glycosyltransferase/glycogen phosphorylase"/>
    <property type="match status" value="1"/>
</dbReference>
<dbReference type="AlphaFoldDB" id="A0A090VI03"/>
<dbReference type="PANTHER" id="PTHR45947">
    <property type="entry name" value="SULFOQUINOVOSYL TRANSFERASE SQD2"/>
    <property type="match status" value="1"/>
</dbReference>
<dbReference type="Gene3D" id="3.40.50.2000">
    <property type="entry name" value="Glycogen Phosphorylase B"/>
    <property type="match status" value="2"/>
</dbReference>
<gene>
    <name evidence="4" type="ORF">DFQ06_2653</name>
    <name evidence="3" type="ORF">JCM19300_977</name>
</gene>
<name>A0A090VI03_9FLAO</name>
<comment type="caution">
    <text evidence="3">The sequence shown here is derived from an EMBL/GenBank/DDBJ whole genome shotgun (WGS) entry which is preliminary data.</text>
</comment>
<dbReference type="Pfam" id="PF13439">
    <property type="entry name" value="Glyco_transf_4"/>
    <property type="match status" value="1"/>
</dbReference>
<accession>A0A4R8MC50</accession>
<evidence type="ECO:0000313" key="6">
    <source>
        <dbReference type="Proteomes" id="UP000294824"/>
    </source>
</evidence>
<feature type="domain" description="Glycosyltransferase subfamily 4-like N-terminal" evidence="2">
    <location>
        <begin position="13"/>
        <end position="170"/>
    </location>
</feature>
<dbReference type="CDD" id="cd03811">
    <property type="entry name" value="GT4_GT28_WabH-like"/>
    <property type="match status" value="1"/>
</dbReference>
<reference evidence="4 6" key="2">
    <citation type="submission" date="2019-03" db="EMBL/GenBank/DDBJ databases">
        <title>Genomic Encyclopedia of Type Strains, Phase III (KMG-III): the genomes of soil and plant-associated and newly described type strains.</title>
        <authorList>
            <person name="Whitman W."/>
        </authorList>
    </citation>
    <scope>NUCLEOTIDE SEQUENCE [LARGE SCALE GENOMIC DNA]</scope>
    <source>
        <strain evidence="4 6">CECT 8301</strain>
    </source>
</reference>